<reference evidence="11" key="1">
    <citation type="submission" date="2018-05" db="EMBL/GenBank/DDBJ databases">
        <authorList>
            <person name="Lanie J.A."/>
            <person name="Ng W.-L."/>
            <person name="Kazmierczak K.M."/>
            <person name="Andrzejewski T.M."/>
            <person name="Davidsen T.M."/>
            <person name="Wayne K.J."/>
            <person name="Tettelin H."/>
            <person name="Glass J.I."/>
            <person name="Rusch D."/>
            <person name="Podicherti R."/>
            <person name="Tsui H.-C.T."/>
            <person name="Winkler M.E."/>
        </authorList>
    </citation>
    <scope>NUCLEOTIDE SEQUENCE</scope>
</reference>
<evidence type="ECO:0000256" key="2">
    <source>
        <dbReference type="ARBA" id="ARBA00007246"/>
    </source>
</evidence>
<keyword evidence="4" id="KW-1003">Cell membrane</keyword>
<feature type="domain" description="T2SS protein K first SAM-like" evidence="10">
    <location>
        <begin position="94"/>
        <end position="154"/>
    </location>
</feature>
<dbReference type="AlphaFoldDB" id="A0A382UYS6"/>
<feature type="non-terminal residue" evidence="11">
    <location>
        <position position="1"/>
    </location>
</feature>
<dbReference type="Pfam" id="PF21687">
    <property type="entry name" value="T2SSK_1st"/>
    <property type="match status" value="1"/>
</dbReference>
<evidence type="ECO:0000256" key="4">
    <source>
        <dbReference type="ARBA" id="ARBA00022475"/>
    </source>
</evidence>
<dbReference type="InterPro" id="IPR049031">
    <property type="entry name" value="T2SSK_SAM-like_1st"/>
</dbReference>
<keyword evidence="9" id="KW-0472">Membrane</keyword>
<evidence type="ECO:0000256" key="3">
    <source>
        <dbReference type="ARBA" id="ARBA00022448"/>
    </source>
</evidence>
<keyword evidence="5" id="KW-0997">Cell inner membrane</keyword>
<sequence length="154" mass="17441">VLISVLLIVLILSAISVSIGKYYFLSFTREGFVDFQNNALQYSRNLETFALNELGKEFKFSKQSFPKNHVLLSQPMAIELEHGTLNATLADATNCFNLNSLFDYRNEQYTANLEAIAGFQKLLGFLEFDNNDIDSLTDQILDWIDADDQPRSNG</sequence>
<evidence type="ECO:0000256" key="7">
    <source>
        <dbReference type="ARBA" id="ARBA00022927"/>
    </source>
</evidence>
<dbReference type="PANTHER" id="PTHR38831">
    <property type="entry name" value="TYPE II SECRETION SYSTEM PROTEIN K"/>
    <property type="match status" value="1"/>
</dbReference>
<comment type="subcellular location">
    <subcellularLocation>
        <location evidence="1">Cell inner membrane</location>
    </subcellularLocation>
</comment>
<evidence type="ECO:0000256" key="9">
    <source>
        <dbReference type="ARBA" id="ARBA00023136"/>
    </source>
</evidence>
<keyword evidence="3" id="KW-0813">Transport</keyword>
<feature type="non-terminal residue" evidence="11">
    <location>
        <position position="154"/>
    </location>
</feature>
<accession>A0A382UYS6</accession>
<keyword evidence="7" id="KW-0653">Protein transport</keyword>
<evidence type="ECO:0000313" key="11">
    <source>
        <dbReference type="EMBL" id="SVD39403.1"/>
    </source>
</evidence>
<dbReference type="Gene3D" id="1.10.40.60">
    <property type="entry name" value="EpsJ-like"/>
    <property type="match status" value="1"/>
</dbReference>
<gene>
    <name evidence="11" type="ORF">METZ01_LOCUS392257</name>
</gene>
<dbReference type="GO" id="GO:0009306">
    <property type="term" value="P:protein secretion"/>
    <property type="evidence" value="ECO:0007669"/>
    <property type="project" value="InterPro"/>
</dbReference>
<dbReference type="InterPro" id="IPR005628">
    <property type="entry name" value="GspK"/>
</dbReference>
<name>A0A382UYS6_9ZZZZ</name>
<evidence type="ECO:0000256" key="5">
    <source>
        <dbReference type="ARBA" id="ARBA00022519"/>
    </source>
</evidence>
<dbReference type="SUPFAM" id="SSF158544">
    <property type="entry name" value="GspK insert domain-like"/>
    <property type="match status" value="1"/>
</dbReference>
<dbReference type="EMBL" id="UINC01147845">
    <property type="protein sequence ID" value="SVD39403.1"/>
    <property type="molecule type" value="Genomic_DNA"/>
</dbReference>
<organism evidence="11">
    <name type="scientific">marine metagenome</name>
    <dbReference type="NCBI Taxonomy" id="408172"/>
    <lineage>
        <taxon>unclassified sequences</taxon>
        <taxon>metagenomes</taxon>
        <taxon>ecological metagenomes</taxon>
    </lineage>
</organism>
<protein>
    <recommendedName>
        <fullName evidence="10">T2SS protein K first SAM-like domain-containing protein</fullName>
    </recommendedName>
</protein>
<evidence type="ECO:0000259" key="10">
    <source>
        <dbReference type="Pfam" id="PF21687"/>
    </source>
</evidence>
<evidence type="ECO:0000256" key="1">
    <source>
        <dbReference type="ARBA" id="ARBA00004533"/>
    </source>
</evidence>
<proteinExistence type="inferred from homology"/>
<dbReference type="PANTHER" id="PTHR38831:SF1">
    <property type="entry name" value="TYPE II SECRETION SYSTEM PROTEIN K-RELATED"/>
    <property type="match status" value="1"/>
</dbReference>
<evidence type="ECO:0000256" key="6">
    <source>
        <dbReference type="ARBA" id="ARBA00022692"/>
    </source>
</evidence>
<keyword evidence="6" id="KW-0812">Transmembrane</keyword>
<keyword evidence="8" id="KW-1133">Transmembrane helix</keyword>
<dbReference type="InterPro" id="IPR038072">
    <property type="entry name" value="GspK_central_sf"/>
</dbReference>
<dbReference type="GO" id="GO:0005886">
    <property type="term" value="C:plasma membrane"/>
    <property type="evidence" value="ECO:0007669"/>
    <property type="project" value="UniProtKB-SubCell"/>
</dbReference>
<comment type="similarity">
    <text evidence="2">Belongs to the GSP K family.</text>
</comment>
<evidence type="ECO:0000256" key="8">
    <source>
        <dbReference type="ARBA" id="ARBA00022989"/>
    </source>
</evidence>